<dbReference type="SUPFAM" id="SSF54593">
    <property type="entry name" value="Glyoxalase/Bleomycin resistance protein/Dihydroxybiphenyl dioxygenase"/>
    <property type="match status" value="1"/>
</dbReference>
<dbReference type="PROSITE" id="PS51819">
    <property type="entry name" value="VOC"/>
    <property type="match status" value="1"/>
</dbReference>
<dbReference type="Pfam" id="PF00903">
    <property type="entry name" value="Glyoxalase"/>
    <property type="match status" value="1"/>
</dbReference>
<evidence type="ECO:0000259" key="1">
    <source>
        <dbReference type="PROSITE" id="PS51819"/>
    </source>
</evidence>
<keyword evidence="3" id="KW-1185">Reference proteome</keyword>
<dbReference type="KEGG" id="qso:IRL76_13260"/>
<dbReference type="EMBL" id="CP064654">
    <property type="protein sequence ID" value="QPC98786.1"/>
    <property type="molecule type" value="Genomic_DNA"/>
</dbReference>
<protein>
    <submittedName>
        <fullName evidence="2">VOC family protein</fullName>
    </submittedName>
</protein>
<gene>
    <name evidence="2" type="ORF">IRL76_13260</name>
</gene>
<dbReference type="Gene3D" id="3.10.180.10">
    <property type="entry name" value="2,3-Dihydroxybiphenyl 1,2-Dioxygenase, domain 1"/>
    <property type="match status" value="1"/>
</dbReference>
<organism evidence="2 3">
    <name type="scientific">Qipengyuania soli</name>
    <dbReference type="NCBI Taxonomy" id="2782568"/>
    <lineage>
        <taxon>Bacteria</taxon>
        <taxon>Pseudomonadati</taxon>
        <taxon>Pseudomonadota</taxon>
        <taxon>Alphaproteobacteria</taxon>
        <taxon>Sphingomonadales</taxon>
        <taxon>Erythrobacteraceae</taxon>
        <taxon>Qipengyuania</taxon>
    </lineage>
</organism>
<dbReference type="Proteomes" id="UP000594459">
    <property type="component" value="Chromosome"/>
</dbReference>
<dbReference type="InterPro" id="IPR029068">
    <property type="entry name" value="Glyas_Bleomycin-R_OHBP_Dase"/>
</dbReference>
<dbReference type="AlphaFoldDB" id="A0A7S8F434"/>
<accession>A0A7S8F434</accession>
<reference evidence="2 3" key="1">
    <citation type="submission" date="2020-11" db="EMBL/GenBank/DDBJ databases">
        <title>The genome sequence of Erythrobacter sp. 6D36.</title>
        <authorList>
            <person name="Liu Y."/>
        </authorList>
    </citation>
    <scope>NUCLEOTIDE SEQUENCE [LARGE SCALE GENOMIC DNA]</scope>
    <source>
        <strain evidence="2 3">6D36</strain>
    </source>
</reference>
<dbReference type="InterPro" id="IPR037523">
    <property type="entry name" value="VOC_core"/>
</dbReference>
<evidence type="ECO:0000313" key="3">
    <source>
        <dbReference type="Proteomes" id="UP000594459"/>
    </source>
</evidence>
<proteinExistence type="predicted"/>
<sequence length="126" mass="13544">MSLPPLSPPIAFVLTANRSLSKPFYSKILGLPLLGEDDFAVAFDLGHGAMLRLTDMASHIPSPHTVLGWRVEDIAATMADLTAKGVAFQVYDGMGQDENGVWSAGPVKVAWFLDPEGNNLSISQFD</sequence>
<feature type="domain" description="VOC" evidence="1">
    <location>
        <begin position="7"/>
        <end position="125"/>
    </location>
</feature>
<dbReference type="InterPro" id="IPR004360">
    <property type="entry name" value="Glyas_Fos-R_dOase_dom"/>
</dbReference>
<evidence type="ECO:0000313" key="2">
    <source>
        <dbReference type="EMBL" id="QPC98786.1"/>
    </source>
</evidence>
<name>A0A7S8F434_9SPHN</name>
<dbReference type="RefSeq" id="WP_200981790.1">
    <property type="nucleotide sequence ID" value="NZ_CP064654.1"/>
</dbReference>